<organism evidence="1">
    <name type="scientific">marine sediment metagenome</name>
    <dbReference type="NCBI Taxonomy" id="412755"/>
    <lineage>
        <taxon>unclassified sequences</taxon>
        <taxon>metagenomes</taxon>
        <taxon>ecological metagenomes</taxon>
    </lineage>
</organism>
<comment type="caution">
    <text evidence="1">The sequence shown here is derived from an EMBL/GenBank/DDBJ whole genome shotgun (WGS) entry which is preliminary data.</text>
</comment>
<gene>
    <name evidence="1" type="ORF">LCGC14_1453520</name>
</gene>
<accession>A0A0F9K3E6</accession>
<evidence type="ECO:0000313" key="1">
    <source>
        <dbReference type="EMBL" id="KKM69171.1"/>
    </source>
</evidence>
<name>A0A0F9K3E6_9ZZZZ</name>
<proteinExistence type="predicted"/>
<dbReference type="EMBL" id="LAZR01010035">
    <property type="protein sequence ID" value="KKM69171.1"/>
    <property type="molecule type" value="Genomic_DNA"/>
</dbReference>
<sequence>MMDITILKKICKLKGFICHHFDEDCVTCMKRKDLMVSKSDPLEIHELLIDIGNEIEFERYYNREKKRVDVIKFREEN</sequence>
<protein>
    <submittedName>
        <fullName evidence="1">Uncharacterized protein</fullName>
    </submittedName>
</protein>
<reference evidence="1" key="1">
    <citation type="journal article" date="2015" name="Nature">
        <title>Complex archaea that bridge the gap between prokaryotes and eukaryotes.</title>
        <authorList>
            <person name="Spang A."/>
            <person name="Saw J.H."/>
            <person name="Jorgensen S.L."/>
            <person name="Zaremba-Niedzwiedzka K."/>
            <person name="Martijn J."/>
            <person name="Lind A.E."/>
            <person name="van Eijk R."/>
            <person name="Schleper C."/>
            <person name="Guy L."/>
            <person name="Ettema T.J."/>
        </authorList>
    </citation>
    <scope>NUCLEOTIDE SEQUENCE</scope>
</reference>
<dbReference type="AlphaFoldDB" id="A0A0F9K3E6"/>